<dbReference type="EMBL" id="CM043050">
    <property type="protein sequence ID" value="KAI4556873.1"/>
    <property type="molecule type" value="Genomic_DNA"/>
</dbReference>
<gene>
    <name evidence="1" type="ORF">MJG53_018827</name>
</gene>
<organism evidence="1 2">
    <name type="scientific">Ovis ammon polii x Ovis aries</name>
    <dbReference type="NCBI Taxonomy" id="2918886"/>
    <lineage>
        <taxon>Eukaryota</taxon>
        <taxon>Metazoa</taxon>
        <taxon>Chordata</taxon>
        <taxon>Craniata</taxon>
        <taxon>Vertebrata</taxon>
        <taxon>Euteleostomi</taxon>
        <taxon>Mammalia</taxon>
        <taxon>Eutheria</taxon>
        <taxon>Laurasiatheria</taxon>
        <taxon>Artiodactyla</taxon>
        <taxon>Ruminantia</taxon>
        <taxon>Pecora</taxon>
        <taxon>Bovidae</taxon>
        <taxon>Caprinae</taxon>
        <taxon>Ovis</taxon>
    </lineage>
</organism>
<name>A0ACB9U3B2_9CETA</name>
<evidence type="ECO:0000313" key="2">
    <source>
        <dbReference type="Proteomes" id="UP001057279"/>
    </source>
</evidence>
<evidence type="ECO:0000313" key="1">
    <source>
        <dbReference type="EMBL" id="KAI4556873.1"/>
    </source>
</evidence>
<dbReference type="Proteomes" id="UP001057279">
    <property type="component" value="Linkage Group LG25"/>
</dbReference>
<proteinExistence type="predicted"/>
<sequence length="330" mass="35779">MSPRASPASCMSPTGAWQFCEPWDGSASLVLCPSCCLPTPPPLTPLLFPVMRGKRKDLSSNKHLYTVHVADIFDTRSEEGNNQCIQHITQYLENRFVFPLADFEVRGSKPLLSTCLPVKRVRPSVSPRENDAVTPGMAASIQGGAPSAQGRSIHCACGIRGKGPSHDERDLRPPRVWPAPDQVTPSPLRDHSTIWQDTGPRGPQAQAPTVSDSVEGCAKAAGGPTSMITEIPSPHLDVFPALPKTIDMTTASLRAFLTSPAMLISGTNHSAIHSIGFITESRNRNRFTNRISTCTVRLLQSYPVTLHFPPGETSTCVTIHVTFVDIFGTY</sequence>
<reference evidence="1" key="1">
    <citation type="submission" date="2022-03" db="EMBL/GenBank/DDBJ databases">
        <title>Genomic analyses of argali, domestic sheep and their hybrids provide insights into chromosomal evolution, heterosis and genetic basis of agronomic traits.</title>
        <authorList>
            <person name="Li M."/>
        </authorList>
    </citation>
    <scope>NUCLEOTIDE SEQUENCE</scope>
    <source>
        <strain evidence="1">F1 hybrid</strain>
    </source>
</reference>
<keyword evidence="2" id="KW-1185">Reference proteome</keyword>
<accession>A0ACB9U3B2</accession>
<protein>
    <submittedName>
        <fullName evidence="1">Uncharacterized protein</fullName>
    </submittedName>
</protein>
<comment type="caution">
    <text evidence="1">The sequence shown here is derived from an EMBL/GenBank/DDBJ whole genome shotgun (WGS) entry which is preliminary data.</text>
</comment>